<gene>
    <name evidence="2" type="ORF">SDC9_48693</name>
</gene>
<feature type="domain" description="Secretion system C-terminal sorting" evidence="1">
    <location>
        <begin position="303"/>
        <end position="366"/>
    </location>
</feature>
<organism evidence="2">
    <name type="scientific">bioreactor metagenome</name>
    <dbReference type="NCBI Taxonomy" id="1076179"/>
    <lineage>
        <taxon>unclassified sequences</taxon>
        <taxon>metagenomes</taxon>
        <taxon>ecological metagenomes</taxon>
    </lineage>
</organism>
<dbReference type="NCBIfam" id="TIGR04183">
    <property type="entry name" value="Por_Secre_tail"/>
    <property type="match status" value="1"/>
</dbReference>
<comment type="caution">
    <text evidence="2">The sequence shown here is derived from an EMBL/GenBank/DDBJ whole genome shotgun (WGS) entry which is preliminary data.</text>
</comment>
<proteinExistence type="predicted"/>
<evidence type="ECO:0000313" key="2">
    <source>
        <dbReference type="EMBL" id="MPM02444.1"/>
    </source>
</evidence>
<sequence>MKKSTIKVVLVACFAIFVFQINSQTVLDADGPGNTYELINGVLAPGFDVVETPDCAHPAFGRHITEAWDSQLNRYVFEFHIHVTPDNDRCINFDRQRNEIKTYDKSPAHLIGLAGETVTYKWKFKLPTGFQVSSNFTHLHQIKAVGGDEADPIFCLTARKGNPNKLELNYYVDSDLNAVKLTSENLSLFENTWVEVTERIKIDNVNGTYSIVIKNVSTGATLLSYSNNQLLTIRADNAFIRPKWGIYRSLNNPQDLRDEVVRFASFSIEEDTSTLVRVVKDIKPRITVTQDSNLNNQMLNYSLEKQSRVSIQILNVVGKHLKTLLNKQMQQSGDYRLKIDNQTLPDGIYIVNLLTDQGQSTAKMMIKK</sequence>
<dbReference type="EMBL" id="VSSQ01000869">
    <property type="protein sequence ID" value="MPM02444.1"/>
    <property type="molecule type" value="Genomic_DNA"/>
</dbReference>
<dbReference type="Gene3D" id="2.60.120.200">
    <property type="match status" value="1"/>
</dbReference>
<name>A0A644WJL2_9ZZZZ</name>
<dbReference type="AlphaFoldDB" id="A0A644WJL2"/>
<protein>
    <recommendedName>
        <fullName evidence="1">Secretion system C-terminal sorting domain-containing protein</fullName>
    </recommendedName>
</protein>
<dbReference type="Pfam" id="PF18962">
    <property type="entry name" value="Por_Secre_tail"/>
    <property type="match status" value="1"/>
</dbReference>
<accession>A0A644WJL2</accession>
<dbReference type="InterPro" id="IPR026444">
    <property type="entry name" value="Secre_tail"/>
</dbReference>
<reference evidence="2" key="1">
    <citation type="submission" date="2019-08" db="EMBL/GenBank/DDBJ databases">
        <authorList>
            <person name="Kucharzyk K."/>
            <person name="Murdoch R.W."/>
            <person name="Higgins S."/>
            <person name="Loffler F."/>
        </authorList>
    </citation>
    <scope>NUCLEOTIDE SEQUENCE</scope>
</reference>
<evidence type="ECO:0000259" key="1">
    <source>
        <dbReference type="Pfam" id="PF18962"/>
    </source>
</evidence>